<evidence type="ECO:0000313" key="2">
    <source>
        <dbReference type="Proteomes" id="UP000076088"/>
    </source>
</evidence>
<sequence>MDNDVEIWANLASDYWKLLRSCERVSESLPEGRSERFAAQLRFSSGRLAQHLAALEIELATFEGQPFGPQIPAVAINHEEFADADSLIVDKAIEPAIIYKGQVVHSARVAIKKADDHVPRD</sequence>
<gene>
    <name evidence="1" type="ORF">ATM17_04160</name>
</gene>
<evidence type="ECO:0000313" key="1">
    <source>
        <dbReference type="EMBL" id="AMU88239.1"/>
    </source>
</evidence>
<name>A0AAC8YYE5_SPHMC</name>
<dbReference type="EMBL" id="CP013344">
    <property type="protein sequence ID" value="AMU88239.1"/>
    <property type="molecule type" value="Genomic_DNA"/>
</dbReference>
<organism evidence="1 2">
    <name type="scientific">Sphingopyxis macrogoltabida</name>
    <name type="common">Sphingomonas macrogoltabidus</name>
    <dbReference type="NCBI Taxonomy" id="33050"/>
    <lineage>
        <taxon>Bacteria</taxon>
        <taxon>Pseudomonadati</taxon>
        <taxon>Pseudomonadota</taxon>
        <taxon>Alphaproteobacteria</taxon>
        <taxon>Sphingomonadales</taxon>
        <taxon>Sphingomonadaceae</taxon>
        <taxon>Sphingopyxis</taxon>
    </lineage>
</organism>
<dbReference type="KEGG" id="smaz:LH19_04205"/>
<keyword evidence="2" id="KW-1185">Reference proteome</keyword>
<reference evidence="1 2" key="2">
    <citation type="journal article" date="2016" name="Genome Announc.">
        <title>Complete Genome Sequence of Sphingopyxis macrogoltabida Strain 203N (NBRC 111659), a Polyethylene Glycol Degrader.</title>
        <authorList>
            <person name="Ohtsubo Y."/>
            <person name="Nonoyama S."/>
            <person name="Nagata Y."/>
            <person name="Numata M."/>
            <person name="Tsuchikane K."/>
            <person name="Hosoyama A."/>
            <person name="Yamazoe A."/>
            <person name="Tsuda M."/>
            <person name="Fujita N."/>
            <person name="Kawai F."/>
        </authorList>
    </citation>
    <scope>NUCLEOTIDE SEQUENCE [LARGE SCALE GENOMIC DNA]</scope>
    <source>
        <strain evidence="1 2">203N</strain>
    </source>
</reference>
<dbReference type="Proteomes" id="UP000076088">
    <property type="component" value="Chromosome"/>
</dbReference>
<protein>
    <submittedName>
        <fullName evidence="1">Uncharacterized protein</fullName>
    </submittedName>
</protein>
<reference evidence="2" key="1">
    <citation type="submission" date="2015-11" db="EMBL/GenBank/DDBJ databases">
        <title>Complete genome sequence of a polyethylene-glycol degrader Sphingopyxis macrogoltabida 203N (NBRC 111659).</title>
        <authorList>
            <person name="Yoshiyuki O."/>
            <person name="Shouta N."/>
            <person name="Nagata Y."/>
            <person name="Numata M."/>
            <person name="Tsuchikane K."/>
            <person name="Hosoyama A."/>
            <person name="Yamazoe A."/>
            <person name="Tsuda M."/>
            <person name="Fujita N."/>
            <person name="Kawai F."/>
        </authorList>
    </citation>
    <scope>NUCLEOTIDE SEQUENCE [LARGE SCALE GENOMIC DNA]</scope>
    <source>
        <strain evidence="2">203N</strain>
    </source>
</reference>
<accession>A0AAC8YYE5</accession>
<dbReference type="AlphaFoldDB" id="A0AAC8YYE5"/>
<proteinExistence type="predicted"/>